<protein>
    <submittedName>
        <fullName evidence="1">Uncharacterized protein</fullName>
    </submittedName>
</protein>
<dbReference type="EMBL" id="GGEC01049821">
    <property type="protein sequence ID" value="MBX30305.1"/>
    <property type="molecule type" value="Transcribed_RNA"/>
</dbReference>
<proteinExistence type="predicted"/>
<name>A0A2P2MJC1_RHIMU</name>
<dbReference type="AlphaFoldDB" id="A0A2P2MJC1"/>
<reference evidence="1" key="1">
    <citation type="submission" date="2018-02" db="EMBL/GenBank/DDBJ databases">
        <title>Rhizophora mucronata_Transcriptome.</title>
        <authorList>
            <person name="Meera S.P."/>
            <person name="Sreeshan A."/>
            <person name="Augustine A."/>
        </authorList>
    </citation>
    <scope>NUCLEOTIDE SEQUENCE</scope>
    <source>
        <tissue evidence="1">Leaf</tissue>
    </source>
</reference>
<evidence type="ECO:0000313" key="1">
    <source>
        <dbReference type="EMBL" id="MBX30305.1"/>
    </source>
</evidence>
<accession>A0A2P2MJC1</accession>
<organism evidence="1">
    <name type="scientific">Rhizophora mucronata</name>
    <name type="common">Asiatic mangrove</name>
    <dbReference type="NCBI Taxonomy" id="61149"/>
    <lineage>
        <taxon>Eukaryota</taxon>
        <taxon>Viridiplantae</taxon>
        <taxon>Streptophyta</taxon>
        <taxon>Embryophyta</taxon>
        <taxon>Tracheophyta</taxon>
        <taxon>Spermatophyta</taxon>
        <taxon>Magnoliopsida</taxon>
        <taxon>eudicotyledons</taxon>
        <taxon>Gunneridae</taxon>
        <taxon>Pentapetalae</taxon>
        <taxon>rosids</taxon>
        <taxon>fabids</taxon>
        <taxon>Malpighiales</taxon>
        <taxon>Rhizophoraceae</taxon>
        <taxon>Rhizophora</taxon>
    </lineage>
</organism>
<sequence>MLGISIIKKKRKEKPGGTILVNSDKETFYMFKKEDELSINCKNVLE</sequence>